<dbReference type="PANTHER" id="PTHR33116">
    <property type="entry name" value="REVERSE TRANSCRIPTASE ZINC-BINDING DOMAIN-CONTAINING PROTEIN-RELATED-RELATED"/>
    <property type="match status" value="1"/>
</dbReference>
<dbReference type="ExpressionAtlas" id="A0A2K3PIK7">
    <property type="expression patterns" value="baseline"/>
</dbReference>
<dbReference type="EMBL" id="ASHM01007396">
    <property type="protein sequence ID" value="PNY15111.1"/>
    <property type="molecule type" value="Genomic_DNA"/>
</dbReference>
<proteinExistence type="predicted"/>
<accession>A0A2K3PIK7</accession>
<reference evidence="2 3" key="2">
    <citation type="journal article" date="2017" name="Front. Plant Sci.">
        <title>Gene Classification and Mining of Molecular Markers Useful in Red Clover (Trifolium pratense) Breeding.</title>
        <authorList>
            <person name="Istvanek J."/>
            <person name="Dluhosova J."/>
            <person name="Dluhos P."/>
            <person name="Patkova L."/>
            <person name="Nedelnik J."/>
            <person name="Repkova J."/>
        </authorList>
    </citation>
    <scope>NUCLEOTIDE SEQUENCE [LARGE SCALE GENOMIC DNA]</scope>
    <source>
        <strain evidence="3">cv. Tatra</strain>
        <tissue evidence="2">Young leaves</tissue>
    </source>
</reference>
<dbReference type="Gene3D" id="3.30.420.10">
    <property type="entry name" value="Ribonuclease H-like superfamily/Ribonuclease H"/>
    <property type="match status" value="1"/>
</dbReference>
<dbReference type="CDD" id="cd01650">
    <property type="entry name" value="RT_nLTR_like"/>
    <property type="match status" value="1"/>
</dbReference>
<dbReference type="InterPro" id="IPR036691">
    <property type="entry name" value="Endo/exonu/phosph_ase_sf"/>
</dbReference>
<dbReference type="Pfam" id="PF13966">
    <property type="entry name" value="zf-RVT"/>
    <property type="match status" value="1"/>
</dbReference>
<evidence type="ECO:0000259" key="1">
    <source>
        <dbReference type="PROSITE" id="PS50878"/>
    </source>
</evidence>
<evidence type="ECO:0000313" key="3">
    <source>
        <dbReference type="Proteomes" id="UP000236291"/>
    </source>
</evidence>
<dbReference type="InterPro" id="IPR002156">
    <property type="entry name" value="RNaseH_domain"/>
</dbReference>
<dbReference type="STRING" id="57577.A0A2K3PIK7"/>
<dbReference type="InterPro" id="IPR043502">
    <property type="entry name" value="DNA/RNA_pol_sf"/>
</dbReference>
<dbReference type="Proteomes" id="UP000236291">
    <property type="component" value="Unassembled WGS sequence"/>
</dbReference>
<dbReference type="CDD" id="cd06222">
    <property type="entry name" value="RNase_H_like"/>
    <property type="match status" value="1"/>
</dbReference>
<dbReference type="SUPFAM" id="SSF56219">
    <property type="entry name" value="DNase I-like"/>
    <property type="match status" value="1"/>
</dbReference>
<dbReference type="InterPro" id="IPR026960">
    <property type="entry name" value="RVT-Znf"/>
</dbReference>
<feature type="domain" description="Reverse transcriptase" evidence="1">
    <location>
        <begin position="448"/>
        <end position="730"/>
    </location>
</feature>
<organism evidence="2 3">
    <name type="scientific">Trifolium pratense</name>
    <name type="common">Red clover</name>
    <dbReference type="NCBI Taxonomy" id="57577"/>
    <lineage>
        <taxon>Eukaryota</taxon>
        <taxon>Viridiplantae</taxon>
        <taxon>Streptophyta</taxon>
        <taxon>Embryophyta</taxon>
        <taxon>Tracheophyta</taxon>
        <taxon>Spermatophyta</taxon>
        <taxon>Magnoliopsida</taxon>
        <taxon>eudicotyledons</taxon>
        <taxon>Gunneridae</taxon>
        <taxon>Pentapetalae</taxon>
        <taxon>rosids</taxon>
        <taxon>fabids</taxon>
        <taxon>Fabales</taxon>
        <taxon>Fabaceae</taxon>
        <taxon>Papilionoideae</taxon>
        <taxon>50 kb inversion clade</taxon>
        <taxon>NPAAA clade</taxon>
        <taxon>Hologalegina</taxon>
        <taxon>IRL clade</taxon>
        <taxon>Trifolieae</taxon>
        <taxon>Trifolium</taxon>
    </lineage>
</organism>
<sequence length="1334" mass="151962">METRLKEDEMEKIKRRCGFSFGISVDCRGSGRERAGGISLLWSDQVSLSVISYSFNHILCSCADGDDGANWFLSGIYGFPEEFNKWKTWQLVNQLSTQVGSRWVCFGDLNDVLSSEEKMGGVARTQNQLGLGRQCMADCGLLDPGFEGYPFTWSNGRQNEENIQCRLDRTLVTIDFQNRFSPIRVVHLPRYGSDHAALMILLENHESLYKKKRHKLFRFEQVWTKDDRCEDEVRRVWHKAETMCVAKLGSIKQLDKVFEDYQISNVRKEIKSIEEELKEFNAWAANPEEITRYKDREKRHGELLQIEEIIWRQRSRAVWLKEGDKNTKFFHGKASQRKKVNNIKKLKDSHGVWWHGEDNVERLLIDYFADIFSTSDPVNVDSTCDVVRGKLTEEHKEFCSSLFSAEEVKEAIFQMHPLKAPGPDGLPALFFQKYWHIVGRDVQRLVLQILNNDRSPEDINRTFIALIPKVKSPQAPKDYRPISLCNVVMKIVTKVIANRIKPILPDIVDEEQSAFVQGRLITDNALIAMECFHWMKKKKRGKKGTMALKLDMSKAYDRIEWTFVKATLNSMGFPCKLVDLIMKCICTVSYQILINGQPSKLFTPERGLRQGDPLSPYLFILCADVLSGLVKKQAETGSMHGIQIARQAPKISHLFFADDSLLFARASAAEAGVILNVLAEYQKASGQVVNLDKSEVSFSQNVRNEDKDMIRNRMGVKTVDTHSKYLGLPVVFGRSKKIIFSFVIDRVWKKLKGWKEKCLSRAGKEILIKAVAQAIPNYIMGCYKLPNSCCQEIETMLAKFWWGSKGGERKIHWMSWERLSKTKKDGGMGFRGINNFNKALLGKHCWRLMTGEESLMGRIFKSRYFPRTSFLEAKIGYQPSYAWRSIQSATDVMKLGTRWRIGNGESVKIREDRWLPNQVGFKVWSRGEELENGALVSALIDPDTKQWNRQLVVQTFYPDEAKQILSIPISQRLPADKIIWHYERDGEYSVRSAHHLLKQHNSRDVAASSGQQMNNLWREIWKAPVPNRVRNFLWRLGKNILPTRANLVRKGVQIENLCPQCHSAPETIDHLFLHCHLTQLTWFASQLGARVPQSVPVHIWLLQGLTCDDTRGAQLFCVLMWKIWNARNNLVFNNKLVDPIAIAQEAMYFMQELSPSPHEHNATPMQDAVLAAQPMPSAPHVFYVDAGCFSGNATGWGMVIYNQSGRVVLSACRKELIDVEPVLAEAIGVRWCLQKAIELNMTDIVIVSDAATVVSCINSNKHVAVIDLVIQDCNLLIEQLDSVVVTHVRRHLNVVAHGLAGFSNVVGTKLWMGVVPNSISAALCNTADVSAVFS</sequence>
<dbReference type="PROSITE" id="PS50878">
    <property type="entry name" value="RT_POL"/>
    <property type="match status" value="1"/>
</dbReference>
<dbReference type="SUPFAM" id="SSF53098">
    <property type="entry name" value="Ribonuclease H-like"/>
    <property type="match status" value="1"/>
</dbReference>
<evidence type="ECO:0000313" key="2">
    <source>
        <dbReference type="EMBL" id="PNY15111.1"/>
    </source>
</evidence>
<protein>
    <submittedName>
        <fullName evidence="2">Ribonuclease H</fullName>
    </submittedName>
</protein>
<reference evidence="2 3" key="1">
    <citation type="journal article" date="2014" name="Am. J. Bot.">
        <title>Genome assembly and annotation for red clover (Trifolium pratense; Fabaceae).</title>
        <authorList>
            <person name="Istvanek J."/>
            <person name="Jaros M."/>
            <person name="Krenek A."/>
            <person name="Repkova J."/>
        </authorList>
    </citation>
    <scope>NUCLEOTIDE SEQUENCE [LARGE SCALE GENOMIC DNA]</scope>
    <source>
        <strain evidence="3">cv. Tatra</strain>
        <tissue evidence="2">Young leaves</tissue>
    </source>
</reference>
<dbReference type="InterPro" id="IPR012337">
    <property type="entry name" value="RNaseH-like_sf"/>
</dbReference>
<dbReference type="InterPro" id="IPR036397">
    <property type="entry name" value="RNaseH_sf"/>
</dbReference>
<dbReference type="InterPro" id="IPR044730">
    <property type="entry name" value="RNase_H-like_dom_plant"/>
</dbReference>
<dbReference type="GO" id="GO:0003676">
    <property type="term" value="F:nucleic acid binding"/>
    <property type="evidence" value="ECO:0007669"/>
    <property type="project" value="InterPro"/>
</dbReference>
<gene>
    <name evidence="2" type="ORF">L195_g011801</name>
</gene>
<dbReference type="Gene3D" id="3.60.10.10">
    <property type="entry name" value="Endonuclease/exonuclease/phosphatase"/>
    <property type="match status" value="1"/>
</dbReference>
<dbReference type="PANTHER" id="PTHR33116:SF86">
    <property type="entry name" value="REVERSE TRANSCRIPTASE DOMAIN-CONTAINING PROTEIN"/>
    <property type="match status" value="1"/>
</dbReference>
<dbReference type="Pfam" id="PF00078">
    <property type="entry name" value="RVT_1"/>
    <property type="match status" value="1"/>
</dbReference>
<dbReference type="SUPFAM" id="SSF56672">
    <property type="entry name" value="DNA/RNA polymerases"/>
    <property type="match status" value="1"/>
</dbReference>
<dbReference type="GO" id="GO:0004523">
    <property type="term" value="F:RNA-DNA hybrid ribonuclease activity"/>
    <property type="evidence" value="ECO:0007669"/>
    <property type="project" value="InterPro"/>
</dbReference>
<dbReference type="Pfam" id="PF13456">
    <property type="entry name" value="RVT_3"/>
    <property type="match status" value="1"/>
</dbReference>
<comment type="caution">
    <text evidence="2">The sequence shown here is derived from an EMBL/GenBank/DDBJ whole genome shotgun (WGS) entry which is preliminary data.</text>
</comment>
<name>A0A2K3PIK7_TRIPR</name>
<dbReference type="InterPro" id="IPR000477">
    <property type="entry name" value="RT_dom"/>
</dbReference>